<dbReference type="Proteomes" id="UP000564629">
    <property type="component" value="Unassembled WGS sequence"/>
</dbReference>
<dbReference type="EMBL" id="JACHDN010000001">
    <property type="protein sequence ID" value="MBB5473239.1"/>
    <property type="molecule type" value="Genomic_DNA"/>
</dbReference>
<evidence type="ECO:0000313" key="3">
    <source>
        <dbReference type="EMBL" id="MBB5473239.1"/>
    </source>
</evidence>
<dbReference type="Proteomes" id="UP000321723">
    <property type="component" value="Unassembled WGS sequence"/>
</dbReference>
<name>A0A511FGA4_9CELL</name>
<evidence type="ECO:0000259" key="1">
    <source>
        <dbReference type="Pfam" id="PF00082"/>
    </source>
</evidence>
<feature type="domain" description="Peptidase S8/S53" evidence="1">
    <location>
        <begin position="294"/>
        <end position="481"/>
    </location>
</feature>
<dbReference type="EMBL" id="BJVQ01000071">
    <property type="protein sequence ID" value="GEL48299.1"/>
    <property type="molecule type" value="Genomic_DNA"/>
</dbReference>
<evidence type="ECO:0000313" key="4">
    <source>
        <dbReference type="Proteomes" id="UP000321723"/>
    </source>
</evidence>
<dbReference type="GO" id="GO:0004252">
    <property type="term" value="F:serine-type endopeptidase activity"/>
    <property type="evidence" value="ECO:0007669"/>
    <property type="project" value="InterPro"/>
</dbReference>
<evidence type="ECO:0000313" key="5">
    <source>
        <dbReference type="Proteomes" id="UP000564629"/>
    </source>
</evidence>
<keyword evidence="4" id="KW-1185">Reference proteome</keyword>
<dbReference type="Gene3D" id="3.40.50.200">
    <property type="entry name" value="Peptidase S8/S53 domain"/>
    <property type="match status" value="1"/>
</dbReference>
<accession>A0A511FGA4</accession>
<reference evidence="2 4" key="1">
    <citation type="submission" date="2019-07" db="EMBL/GenBank/DDBJ databases">
        <title>Whole genome shotgun sequence of Cellulomonas hominis NBRC 16055.</title>
        <authorList>
            <person name="Hosoyama A."/>
            <person name="Uohara A."/>
            <person name="Ohji S."/>
            <person name="Ichikawa N."/>
        </authorList>
    </citation>
    <scope>NUCLEOTIDE SEQUENCE [LARGE SCALE GENOMIC DNA]</scope>
    <source>
        <strain evidence="2 4">NBRC 16055</strain>
    </source>
</reference>
<dbReference type="GO" id="GO:0006508">
    <property type="term" value="P:proteolysis"/>
    <property type="evidence" value="ECO:0007669"/>
    <property type="project" value="InterPro"/>
</dbReference>
<organism evidence="2 4">
    <name type="scientific">Cellulomonas hominis</name>
    <dbReference type="NCBI Taxonomy" id="156981"/>
    <lineage>
        <taxon>Bacteria</taxon>
        <taxon>Bacillati</taxon>
        <taxon>Actinomycetota</taxon>
        <taxon>Actinomycetes</taxon>
        <taxon>Micrococcales</taxon>
        <taxon>Cellulomonadaceae</taxon>
        <taxon>Cellulomonas</taxon>
    </lineage>
</organism>
<dbReference type="SUPFAM" id="SSF52743">
    <property type="entry name" value="Subtilisin-like"/>
    <property type="match status" value="1"/>
</dbReference>
<dbReference type="AlphaFoldDB" id="A0A511FGA4"/>
<comment type="caution">
    <text evidence="2">The sequence shown here is derived from an EMBL/GenBank/DDBJ whole genome shotgun (WGS) entry which is preliminary data.</text>
</comment>
<evidence type="ECO:0000313" key="2">
    <source>
        <dbReference type="EMBL" id="GEL48299.1"/>
    </source>
</evidence>
<gene>
    <name evidence="2" type="ORF">CHO01_34150</name>
    <name evidence="3" type="ORF">HNR08_001975</name>
</gene>
<reference evidence="3 5" key="2">
    <citation type="submission" date="2020-08" db="EMBL/GenBank/DDBJ databases">
        <title>Sequencing the genomes of 1000 actinobacteria strains.</title>
        <authorList>
            <person name="Klenk H.-P."/>
        </authorList>
    </citation>
    <scope>NUCLEOTIDE SEQUENCE [LARGE SCALE GENOMIC DNA]</scope>
    <source>
        <strain evidence="3 5">DSM 9581</strain>
    </source>
</reference>
<dbReference type="RefSeq" id="WP_246803168.1">
    <property type="nucleotide sequence ID" value="NZ_BJVQ01000071.1"/>
</dbReference>
<protein>
    <recommendedName>
        <fullName evidence="1">Peptidase S8/S53 domain-containing protein</fullName>
    </recommendedName>
</protein>
<dbReference type="InterPro" id="IPR036852">
    <property type="entry name" value="Peptidase_S8/S53_dom_sf"/>
</dbReference>
<proteinExistence type="predicted"/>
<sequence>MGESLRHLDHLYIVERAASEEFTRGGQGNAKIRPVEHRAHALAMRAQLHHVLSASDAQRRENSVSLEELQALGTIIVLEGAGAAYPLKVDSLNRLSAHRTSPKRPMWLLLSVQPATDDEPERATVWVSDAYRQRFLQLFQDYLERLSTAGNPANWTTPEGNPANQALIANISRIRDAVLADLWTSAGEPPSHGMHWWELWLDTSQPALDVFDAFVAAQQLRTVPRAVSFRDRHVVWVHASWSQLQILLFSRVPIAEIRRPEFLDTVDDLHPHEQDEYVQDLADRVLAADTQTSPAVCHLDTGVFQGHALLRGSLDPGDVHSIIGTSGHDVHGHGTAMAGLALLGDLDPLLTGTQKVQLEHRLESVRMTPAQGEALLDPIDYGTATADAVALPEITAARRRVFCMPLSANPDKPGEPTLWSATVDALATGTDIVRDGRQLRLLSPPDPSAARLIIIAAGNVDSYQLDHRAESDTSAIQDPSNS</sequence>
<dbReference type="InterPro" id="IPR000209">
    <property type="entry name" value="Peptidase_S8/S53_dom"/>
</dbReference>
<dbReference type="Pfam" id="PF00082">
    <property type="entry name" value="Peptidase_S8"/>
    <property type="match status" value="1"/>
</dbReference>